<proteinExistence type="predicted"/>
<evidence type="ECO:0000313" key="5">
    <source>
        <dbReference type="EMBL" id="CAF3899644.1"/>
    </source>
</evidence>
<evidence type="ECO:0000313" key="2">
    <source>
        <dbReference type="EMBL" id="CAF0866108.1"/>
    </source>
</evidence>
<accession>A0A813X3U1</accession>
<evidence type="ECO:0000259" key="1">
    <source>
        <dbReference type="Pfam" id="PF10551"/>
    </source>
</evidence>
<dbReference type="EMBL" id="CAJNOK010010748">
    <property type="protein sequence ID" value="CAF1123692.1"/>
    <property type="molecule type" value="Genomic_DNA"/>
</dbReference>
<dbReference type="Proteomes" id="UP000682733">
    <property type="component" value="Unassembled WGS sequence"/>
</dbReference>
<gene>
    <name evidence="2" type="ORF">GPM918_LOCUS6847</name>
    <name evidence="3" type="ORF">OVA965_LOCUS20304</name>
    <name evidence="4" type="ORF">SRO942_LOCUS6847</name>
    <name evidence="5" type="ORF">TMI583_LOCUS20637</name>
</gene>
<dbReference type="Pfam" id="PF10551">
    <property type="entry name" value="MULE"/>
    <property type="match status" value="1"/>
</dbReference>
<protein>
    <recommendedName>
        <fullName evidence="1">MULE transposase domain-containing protein</fullName>
    </recommendedName>
</protein>
<dbReference type="InterPro" id="IPR018289">
    <property type="entry name" value="MULE_transposase_dom"/>
</dbReference>
<organism evidence="2 6">
    <name type="scientific">Didymodactylos carnosus</name>
    <dbReference type="NCBI Taxonomy" id="1234261"/>
    <lineage>
        <taxon>Eukaryota</taxon>
        <taxon>Metazoa</taxon>
        <taxon>Spiralia</taxon>
        <taxon>Gnathifera</taxon>
        <taxon>Rotifera</taxon>
        <taxon>Eurotatoria</taxon>
        <taxon>Bdelloidea</taxon>
        <taxon>Philodinida</taxon>
        <taxon>Philodinidae</taxon>
        <taxon>Didymodactylos</taxon>
    </lineage>
</organism>
<evidence type="ECO:0000313" key="4">
    <source>
        <dbReference type="EMBL" id="CAF3653597.1"/>
    </source>
</evidence>
<dbReference type="OrthoDB" id="6613779at2759"/>
<dbReference type="EMBL" id="CAJOBC010001078">
    <property type="protein sequence ID" value="CAF3653597.1"/>
    <property type="molecule type" value="Genomic_DNA"/>
</dbReference>
<dbReference type="EMBL" id="CAJOBA010018448">
    <property type="protein sequence ID" value="CAF3899644.1"/>
    <property type="molecule type" value="Genomic_DNA"/>
</dbReference>
<feature type="domain" description="MULE transposase" evidence="1">
    <location>
        <begin position="141"/>
        <end position="208"/>
    </location>
</feature>
<dbReference type="Proteomes" id="UP000677228">
    <property type="component" value="Unassembled WGS sequence"/>
</dbReference>
<comment type="caution">
    <text evidence="2">The sequence shown here is derived from an EMBL/GenBank/DDBJ whole genome shotgun (WGS) entry which is preliminary data.</text>
</comment>
<dbReference type="EMBL" id="CAJNOQ010001078">
    <property type="protein sequence ID" value="CAF0866108.1"/>
    <property type="molecule type" value="Genomic_DNA"/>
</dbReference>
<sequence length="295" mass="33986">MVSMHIKTQFSAHVDQAISGVKRKAVEDPKTPIQQVYNDEVIKFRQYGTASAVPVFDYIRPTAYRKRQSVLPPLPKSISSIVVPPPLKITSMGQPFLFCDTPRNHKILDFASPDAIRFLGKSLDDIAGSIHAWNDLSKKSLVFVAMPNKFGKLYKELLRSLVRYADSLSVTLAPRSVLIDFEQGALNAFEAVFPGIDVKLCHFHFGQNIWKRIQKHIGIHPSIWNWKMNIQKAEEITAIRVEQEDEQERTSRKRRKQDVQHDIHLVSAKNAFVNDDIDLQEFQRLSRHFAYNYFR</sequence>
<evidence type="ECO:0000313" key="6">
    <source>
        <dbReference type="Proteomes" id="UP000663829"/>
    </source>
</evidence>
<reference evidence="2" key="1">
    <citation type="submission" date="2021-02" db="EMBL/GenBank/DDBJ databases">
        <authorList>
            <person name="Nowell W R."/>
        </authorList>
    </citation>
    <scope>NUCLEOTIDE SEQUENCE</scope>
</reference>
<keyword evidence="6" id="KW-1185">Reference proteome</keyword>
<dbReference type="Proteomes" id="UP000681722">
    <property type="component" value="Unassembled WGS sequence"/>
</dbReference>
<dbReference type="Proteomes" id="UP000663829">
    <property type="component" value="Unassembled WGS sequence"/>
</dbReference>
<evidence type="ECO:0000313" key="3">
    <source>
        <dbReference type="EMBL" id="CAF1123692.1"/>
    </source>
</evidence>
<dbReference type="AlphaFoldDB" id="A0A813X3U1"/>
<name>A0A813X3U1_9BILA</name>